<feature type="domain" description="DDE Tnp4" evidence="3">
    <location>
        <begin position="2"/>
        <end position="46"/>
    </location>
</feature>
<sequence>MRARVFIENTFSRLKNRWRRLHKDRVLHYKPVKCAHISLACSVLHNIIINFGVEDIEENIGLQFERRMVESDQISYTVREATSDLIRGRIRDQLARRLL</sequence>
<keyword evidence="2" id="KW-0479">Metal-binding</keyword>
<name>A0AAV1KCV5_9NEOP</name>
<gene>
    <name evidence="4" type="ORF">PARMNEM_LOCUS2017</name>
</gene>
<comment type="cofactor">
    <cofactor evidence="1">
        <name>a divalent metal cation</name>
        <dbReference type="ChEBI" id="CHEBI:60240"/>
    </cofactor>
</comment>
<dbReference type="InterPro" id="IPR027806">
    <property type="entry name" value="HARBI1_dom"/>
</dbReference>
<keyword evidence="5" id="KW-1185">Reference proteome</keyword>
<dbReference type="EMBL" id="CAVLGL010000013">
    <property type="protein sequence ID" value="CAK1580174.1"/>
    <property type="molecule type" value="Genomic_DNA"/>
</dbReference>
<proteinExistence type="predicted"/>
<evidence type="ECO:0000313" key="5">
    <source>
        <dbReference type="Proteomes" id="UP001314205"/>
    </source>
</evidence>
<evidence type="ECO:0000256" key="2">
    <source>
        <dbReference type="ARBA" id="ARBA00022723"/>
    </source>
</evidence>
<evidence type="ECO:0000259" key="3">
    <source>
        <dbReference type="Pfam" id="PF13359"/>
    </source>
</evidence>
<dbReference type="Pfam" id="PF13359">
    <property type="entry name" value="DDE_Tnp_4"/>
    <property type="match status" value="1"/>
</dbReference>
<accession>A0AAV1KCV5</accession>
<evidence type="ECO:0000313" key="4">
    <source>
        <dbReference type="EMBL" id="CAK1580174.1"/>
    </source>
</evidence>
<dbReference type="AlphaFoldDB" id="A0AAV1KCV5"/>
<organism evidence="4 5">
    <name type="scientific">Parnassius mnemosyne</name>
    <name type="common">clouded apollo</name>
    <dbReference type="NCBI Taxonomy" id="213953"/>
    <lineage>
        <taxon>Eukaryota</taxon>
        <taxon>Metazoa</taxon>
        <taxon>Ecdysozoa</taxon>
        <taxon>Arthropoda</taxon>
        <taxon>Hexapoda</taxon>
        <taxon>Insecta</taxon>
        <taxon>Pterygota</taxon>
        <taxon>Neoptera</taxon>
        <taxon>Endopterygota</taxon>
        <taxon>Lepidoptera</taxon>
        <taxon>Glossata</taxon>
        <taxon>Ditrysia</taxon>
        <taxon>Papilionoidea</taxon>
        <taxon>Papilionidae</taxon>
        <taxon>Parnassiinae</taxon>
        <taxon>Parnassini</taxon>
        <taxon>Parnassius</taxon>
        <taxon>Driopa</taxon>
    </lineage>
</organism>
<comment type="caution">
    <text evidence="4">The sequence shown here is derived from an EMBL/GenBank/DDBJ whole genome shotgun (WGS) entry which is preliminary data.</text>
</comment>
<evidence type="ECO:0000256" key="1">
    <source>
        <dbReference type="ARBA" id="ARBA00001968"/>
    </source>
</evidence>
<reference evidence="4 5" key="1">
    <citation type="submission" date="2023-11" db="EMBL/GenBank/DDBJ databases">
        <authorList>
            <person name="Hedman E."/>
            <person name="Englund M."/>
            <person name="Stromberg M."/>
            <person name="Nyberg Akerstrom W."/>
            <person name="Nylinder S."/>
            <person name="Jareborg N."/>
            <person name="Kallberg Y."/>
            <person name="Kronander E."/>
        </authorList>
    </citation>
    <scope>NUCLEOTIDE SEQUENCE [LARGE SCALE GENOMIC DNA]</scope>
</reference>
<dbReference type="Proteomes" id="UP001314205">
    <property type="component" value="Unassembled WGS sequence"/>
</dbReference>
<protein>
    <recommendedName>
        <fullName evidence="3">DDE Tnp4 domain-containing protein</fullName>
    </recommendedName>
</protein>
<dbReference type="GO" id="GO:0046872">
    <property type="term" value="F:metal ion binding"/>
    <property type="evidence" value="ECO:0007669"/>
    <property type="project" value="UniProtKB-KW"/>
</dbReference>